<dbReference type="PANTHER" id="PTHR10424">
    <property type="entry name" value="VIRAL ENVELOPE PROTEIN"/>
    <property type="match status" value="1"/>
</dbReference>
<name>A0A7K6KZZ9_9CORV</name>
<comment type="caution">
    <text evidence="1">The sequence shown here is derived from an EMBL/GenBank/DDBJ whole genome shotgun (WGS) entry which is preliminary data.</text>
</comment>
<protein>
    <submittedName>
        <fullName evidence="1">ENR1 protein</fullName>
    </submittedName>
</protein>
<evidence type="ECO:0000313" key="2">
    <source>
        <dbReference type="Proteomes" id="UP000534626"/>
    </source>
</evidence>
<dbReference type="AlphaFoldDB" id="A0A7K6KZZ9"/>
<reference evidence="1 2" key="1">
    <citation type="submission" date="2019-09" db="EMBL/GenBank/DDBJ databases">
        <title>Bird 10,000 Genomes (B10K) Project - Family phase.</title>
        <authorList>
            <person name="Zhang G."/>
        </authorList>
    </citation>
    <scope>NUCLEOTIDE SEQUENCE [LARGE SCALE GENOMIC DNA]</scope>
    <source>
        <strain evidence="1">B10K-DU-029-77</strain>
    </source>
</reference>
<evidence type="ECO:0000313" key="1">
    <source>
        <dbReference type="EMBL" id="NWW17528.1"/>
    </source>
</evidence>
<keyword evidence="2" id="KW-1185">Reference proteome</keyword>
<sequence length="86" mass="9920">AEQLYRYWEPKSQPSLVLPKLSKYWISASTTQPDFWEAPQELFWICGQKAYSRLPSHWRGSCTLGAIQPSFFLLSEDAGNDLEIPL</sequence>
<dbReference type="EMBL" id="VZRV01002183">
    <property type="protein sequence ID" value="NWW17528.1"/>
    <property type="molecule type" value="Genomic_DNA"/>
</dbReference>
<gene>
    <name evidence="1" type="primary">Erv31_1</name>
    <name evidence="1" type="ORF">FALFRO_R15566</name>
</gene>
<accession>A0A7K6KZZ9</accession>
<dbReference type="OrthoDB" id="9950230at2759"/>
<organism evidence="1 2">
    <name type="scientific">Falcunculus frontatus</name>
    <name type="common">Eastern shriketit</name>
    <dbReference type="NCBI Taxonomy" id="254539"/>
    <lineage>
        <taxon>Eukaryota</taxon>
        <taxon>Metazoa</taxon>
        <taxon>Chordata</taxon>
        <taxon>Craniata</taxon>
        <taxon>Vertebrata</taxon>
        <taxon>Euteleostomi</taxon>
        <taxon>Archelosauria</taxon>
        <taxon>Archosauria</taxon>
        <taxon>Dinosauria</taxon>
        <taxon>Saurischia</taxon>
        <taxon>Theropoda</taxon>
        <taxon>Coelurosauria</taxon>
        <taxon>Aves</taxon>
        <taxon>Neognathae</taxon>
        <taxon>Neoaves</taxon>
        <taxon>Telluraves</taxon>
        <taxon>Australaves</taxon>
        <taxon>Passeriformes</taxon>
        <taxon>Corvoidea</taxon>
        <taxon>Pachycephalidae</taxon>
        <taxon>Falcunculus</taxon>
    </lineage>
</organism>
<dbReference type="Proteomes" id="UP000534626">
    <property type="component" value="Unassembled WGS sequence"/>
</dbReference>
<feature type="non-terminal residue" evidence="1">
    <location>
        <position position="86"/>
    </location>
</feature>
<dbReference type="InterPro" id="IPR018154">
    <property type="entry name" value="TLV/ENV_coat_polyprotein"/>
</dbReference>
<feature type="non-terminal residue" evidence="1">
    <location>
        <position position="1"/>
    </location>
</feature>
<proteinExistence type="predicted"/>